<name>A0AC58GU68_DANRE</name>
<proteinExistence type="predicted"/>
<sequence>MEPGSCALELLGVFFSLCACLCSLLSTMMTRWLTLSTELLPTESFELGLWMTCVVQELGVTECRPYDSLLGLPPDIRLARIMMCTSVAAGLSALVFAIPGINLVNSCKNRADSIEAKRTLKIFGGILSLSSGVLGIVPVSYVAHLTVLRFFDESVPSVVPRWEFGDALFLGWTAGCLQVVAGLLLITSCFFLQDKTRGLGESIHMDRVNGTRSPRNRTENVFPDVRLHFWVPVGQKHQAAEHQQNRRKEAHNNPRPDRLAERS</sequence>
<protein>
    <submittedName>
        <fullName evidence="2">Claudin-24</fullName>
    </submittedName>
</protein>
<dbReference type="Proteomes" id="UP000000437">
    <property type="component" value="Chromosome 11"/>
</dbReference>
<accession>A0AC58GU68</accession>
<organism evidence="1 2">
    <name type="scientific">Danio rerio</name>
    <name type="common">Zebrafish</name>
    <name type="synonym">Brachydanio rerio</name>
    <dbReference type="NCBI Taxonomy" id="7955"/>
    <lineage>
        <taxon>Eukaryota</taxon>
        <taxon>Metazoa</taxon>
        <taxon>Chordata</taxon>
        <taxon>Craniata</taxon>
        <taxon>Vertebrata</taxon>
        <taxon>Euteleostomi</taxon>
        <taxon>Actinopterygii</taxon>
        <taxon>Neopterygii</taxon>
        <taxon>Teleostei</taxon>
        <taxon>Ostariophysi</taxon>
        <taxon>Cypriniformes</taxon>
        <taxon>Danionidae</taxon>
        <taxon>Danioninae</taxon>
        <taxon>Danio</taxon>
    </lineage>
</organism>
<evidence type="ECO:0000313" key="1">
    <source>
        <dbReference type="Proteomes" id="UP000000437"/>
    </source>
</evidence>
<gene>
    <name evidence="2" type="primary">LOC137496741</name>
</gene>
<evidence type="ECO:0000313" key="2">
    <source>
        <dbReference type="RefSeq" id="XP_073773283.1"/>
    </source>
</evidence>
<keyword evidence="1" id="KW-1185">Reference proteome</keyword>
<dbReference type="RefSeq" id="XP_073773283.1">
    <property type="nucleotide sequence ID" value="XM_073917182.1"/>
</dbReference>
<reference evidence="2" key="1">
    <citation type="submission" date="2025-08" db="UniProtKB">
        <authorList>
            <consortium name="RefSeq"/>
        </authorList>
    </citation>
    <scope>IDENTIFICATION</scope>
    <source>
        <strain evidence="2">Tuebingen</strain>
        <tissue evidence="2">Fibroblasts and whole tissue</tissue>
    </source>
</reference>